<dbReference type="AlphaFoldDB" id="A0AAX4FIU9"/>
<evidence type="ECO:0000313" key="3">
    <source>
        <dbReference type="EMBL" id="WOP56111.1"/>
    </source>
</evidence>
<gene>
    <name evidence="3" type="ORF">R5577_18235</name>
</gene>
<feature type="region of interest" description="Disordered" evidence="1">
    <location>
        <begin position="518"/>
        <end position="553"/>
    </location>
</feature>
<accession>A0AAX4FIU9</accession>
<sequence length="689" mass="74704">MDGLDAKGVVNDIVSSPAYASERGREQLGSLIDAISSRLPPADCKRLDAALDAANVNESLAERTYERYIEEPVVAGYETAKLRTGEALDWTDKQISDNLAEARRWANDARDNPQNSYLERAAAGLGGYGTGEAQSSYGAMKGATSRGLGMIGDTIDLAKFAHQFSNDRDFRNLVMGAAAVYANSAVEDPAKIPRDIKSAAVGAWNEWEAGYEKATKEGKEQEYLGGIKGAAAIEIIATFVPATKLTNLAKVAKAADVAEDLAPAAGKIAGRVQTHAGKELASELVELAHDAQRLQAKGGAAAEGADLMFQGLAGVKRSQGELGDLVEGFRKSGNLDGLLQSGALSPKELGHLARKDVSIFEGQVSMEKAVDAYIGKRNLSELADPEIGDIGEAFVSHDLAKKGYTDLVAIQNKQGHGIDVVGKNQEGKWESFEVKASVQGTARRQFGNPEEFITDRLRKAEGERGSWAPKNVWEEQAQSTAEKILDETMDRTTGRVKIESNWARVNIERDPATGLIKGEPEIEKWKTPLERQQDRQLERSLRQETQGQKKTPVDADHQDFALHQQIKGKVAELDVQNGRTFDAVSERMTASLLALAKDNGLTRVDHVLLSKQTDSLPAAQNVFVVQGSLNDPAMLRAYMPTAQAAQTPVEQSFSQLEQVNQRLAQQLAQQQTLDQTQAQSQGAPQMRMS</sequence>
<feature type="region of interest" description="Disordered" evidence="1">
    <location>
        <begin position="669"/>
        <end position="689"/>
    </location>
</feature>
<dbReference type="Pfam" id="PF20410">
    <property type="entry name" value="X-Tfes_XVIPCD"/>
    <property type="match status" value="1"/>
</dbReference>
<protein>
    <submittedName>
        <fullName evidence="3">DUF6696 domain-containing protein</fullName>
    </submittedName>
</protein>
<feature type="compositionally biased region" description="Basic and acidic residues" evidence="1">
    <location>
        <begin position="518"/>
        <end position="542"/>
    </location>
</feature>
<evidence type="ECO:0000259" key="2">
    <source>
        <dbReference type="Pfam" id="PF20410"/>
    </source>
</evidence>
<dbReference type="EMBL" id="CP137539">
    <property type="protein sequence ID" value="WOP56111.1"/>
    <property type="molecule type" value="Genomic_DNA"/>
</dbReference>
<reference evidence="3" key="1">
    <citation type="submission" date="2023-10" db="EMBL/GenBank/DDBJ databases">
        <title>Comparative Genomic Analysis of Tomato Bacterial Spot Xanthomonads Reveals A New Lineage of Xanthomonas euvesicatoria.</title>
        <authorList>
            <person name="Huang C.-J."/>
            <person name="Wu T.-L."/>
            <person name="Wu Y.-L."/>
            <person name="Wang R.-S."/>
            <person name="Lin Y.-C."/>
        </authorList>
    </citation>
    <scope>NUCLEOTIDE SEQUENCE</scope>
    <source>
        <strain evidence="3">T0319-01</strain>
    </source>
</reference>
<name>A0AAX4FIU9_XANEU</name>
<dbReference type="RefSeq" id="WP_109291994.1">
    <property type="nucleotide sequence ID" value="NZ_CP137532.1"/>
</dbReference>
<organism evidence="3 4">
    <name type="scientific">Xanthomonas euvesicatoria</name>
    <dbReference type="NCBI Taxonomy" id="456327"/>
    <lineage>
        <taxon>Bacteria</taxon>
        <taxon>Pseudomonadati</taxon>
        <taxon>Pseudomonadota</taxon>
        <taxon>Gammaproteobacteria</taxon>
        <taxon>Lysobacterales</taxon>
        <taxon>Lysobacteraceae</taxon>
        <taxon>Xanthomonas</taxon>
    </lineage>
</organism>
<dbReference type="Proteomes" id="UP001304429">
    <property type="component" value="Chromosome"/>
</dbReference>
<proteinExistence type="predicted"/>
<feature type="compositionally biased region" description="Low complexity" evidence="1">
    <location>
        <begin position="669"/>
        <end position="681"/>
    </location>
</feature>
<dbReference type="InterPro" id="IPR046519">
    <property type="entry name" value="X-Tfes_XVIPCD"/>
</dbReference>
<evidence type="ECO:0000313" key="4">
    <source>
        <dbReference type="Proteomes" id="UP001304429"/>
    </source>
</evidence>
<evidence type="ECO:0000256" key="1">
    <source>
        <dbReference type="SAM" id="MobiDB-lite"/>
    </source>
</evidence>
<feature type="domain" description="X-Tfes XVIPCD" evidence="2">
    <location>
        <begin position="554"/>
        <end position="658"/>
    </location>
</feature>